<dbReference type="InterPro" id="IPR011990">
    <property type="entry name" value="TPR-like_helical_dom_sf"/>
</dbReference>
<evidence type="ECO:0000313" key="2">
    <source>
        <dbReference type="EMBL" id="SEV90473.1"/>
    </source>
</evidence>
<evidence type="ECO:0000256" key="1">
    <source>
        <dbReference type="SAM" id="SignalP"/>
    </source>
</evidence>
<dbReference type="EMBL" id="FOIR01000001">
    <property type="protein sequence ID" value="SEV90473.1"/>
    <property type="molecule type" value="Genomic_DNA"/>
</dbReference>
<name>A0A1I0MPM6_9BACT</name>
<dbReference type="SUPFAM" id="SSF48452">
    <property type="entry name" value="TPR-like"/>
    <property type="match status" value="1"/>
</dbReference>
<sequence>MKKLIIILGLIVAGFSLKAQNQQAYINAMVKGLQTLGAAQSIEDLQSAAGQFERIAGVAKDDWYAPYYAALSYTRIGLMADGISTKDEYIQQAKQHVDKALELQPKNSEVKALEGFVYLAQLAADPNTRGQMLSPKVMQTLNEALAMDKENPRAMVLLAQMQYGMAEFFGSPVENACALAKKSEPLFEAEKQGQSFDPTWGVDVAKEMAQKCNN</sequence>
<protein>
    <recommendedName>
        <fullName evidence="4">Tetratricopeptide repeat-containing protein</fullName>
    </recommendedName>
</protein>
<dbReference type="STRING" id="1267423.SAMN05216290_0592"/>
<keyword evidence="1" id="KW-0732">Signal</keyword>
<feature type="chain" id="PRO_5011732636" description="Tetratricopeptide repeat-containing protein" evidence="1">
    <location>
        <begin position="20"/>
        <end position="214"/>
    </location>
</feature>
<dbReference type="Proteomes" id="UP000199437">
    <property type="component" value="Unassembled WGS sequence"/>
</dbReference>
<feature type="signal peptide" evidence="1">
    <location>
        <begin position="1"/>
        <end position="19"/>
    </location>
</feature>
<organism evidence="2 3">
    <name type="scientific">Roseivirga pacifica</name>
    <dbReference type="NCBI Taxonomy" id="1267423"/>
    <lineage>
        <taxon>Bacteria</taxon>
        <taxon>Pseudomonadati</taxon>
        <taxon>Bacteroidota</taxon>
        <taxon>Cytophagia</taxon>
        <taxon>Cytophagales</taxon>
        <taxon>Roseivirgaceae</taxon>
        <taxon>Roseivirga</taxon>
    </lineage>
</organism>
<evidence type="ECO:0008006" key="4">
    <source>
        <dbReference type="Google" id="ProtNLM"/>
    </source>
</evidence>
<dbReference type="AlphaFoldDB" id="A0A1I0MPM6"/>
<reference evidence="3" key="1">
    <citation type="submission" date="2016-10" db="EMBL/GenBank/DDBJ databases">
        <authorList>
            <person name="Varghese N."/>
            <person name="Submissions S."/>
        </authorList>
    </citation>
    <scope>NUCLEOTIDE SEQUENCE [LARGE SCALE GENOMIC DNA]</scope>
    <source>
        <strain evidence="3">CGMCC 1.12402</strain>
    </source>
</reference>
<keyword evidence="3" id="KW-1185">Reference proteome</keyword>
<dbReference type="OrthoDB" id="1150971at2"/>
<accession>A0A1I0MPM6</accession>
<gene>
    <name evidence="2" type="ORF">SAMN05216290_0592</name>
</gene>
<proteinExistence type="predicted"/>
<evidence type="ECO:0000313" key="3">
    <source>
        <dbReference type="Proteomes" id="UP000199437"/>
    </source>
</evidence>
<dbReference type="RefSeq" id="WP_090256894.1">
    <property type="nucleotide sequence ID" value="NZ_FOIR01000001.1"/>
</dbReference>
<dbReference type="GeneID" id="99985345"/>
<dbReference type="Gene3D" id="1.25.40.10">
    <property type="entry name" value="Tetratricopeptide repeat domain"/>
    <property type="match status" value="1"/>
</dbReference>